<dbReference type="GO" id="GO:0002088">
    <property type="term" value="P:lens development in camera-type eye"/>
    <property type="evidence" value="ECO:0007669"/>
    <property type="project" value="TreeGrafter"/>
</dbReference>
<dbReference type="AlphaFoldDB" id="A0AAY5ECK1"/>
<dbReference type="InterPro" id="IPR001064">
    <property type="entry name" value="Beta/gamma_crystallin"/>
</dbReference>
<proteinExistence type="inferred from homology"/>
<dbReference type="InterPro" id="IPR011024">
    <property type="entry name" value="G_crystallin-like"/>
</dbReference>
<dbReference type="SMART" id="SM00247">
    <property type="entry name" value="XTALbg"/>
    <property type="match status" value="2"/>
</dbReference>
<keyword evidence="3" id="KW-0273">Eye lens protein</keyword>
<reference evidence="6" key="2">
    <citation type="submission" date="2025-08" db="UniProtKB">
        <authorList>
            <consortium name="Ensembl"/>
        </authorList>
    </citation>
    <scope>IDENTIFICATION</scope>
</reference>
<dbReference type="Pfam" id="PF00030">
    <property type="entry name" value="Crystall"/>
    <property type="match status" value="2"/>
</dbReference>
<dbReference type="Gene3D" id="2.60.20.10">
    <property type="entry name" value="Crystallins"/>
    <property type="match status" value="2"/>
</dbReference>
<keyword evidence="7" id="KW-1185">Reference proteome</keyword>
<dbReference type="GO" id="GO:0007601">
    <property type="term" value="P:visual perception"/>
    <property type="evidence" value="ECO:0007669"/>
    <property type="project" value="TreeGrafter"/>
</dbReference>
<sequence length="177" mass="21370">DTDCPDLHIHLSRCNSIKVESSCWVLYERPIYSGYQYVLTKGEDSDYPRWMGYNDTICSCHTFSYCPYFQGQMMEFSDDGKSVQDKLHSPGMYSCNILEDYWTVYKHSNYCSRHYFIRPSENRKKQWCIRKYIHTHTIYVKYVYKHNVQCIYGCVYVHNVQFQFTNLQIYSHIYQLP</sequence>
<dbReference type="PROSITE" id="PS50915">
    <property type="entry name" value="CRYSTALLIN_BETA_GAMMA"/>
    <property type="match status" value="1"/>
</dbReference>
<dbReference type="PANTHER" id="PTHR11818:SF119">
    <property type="entry name" value="GAMMA-CRYSTALLIN D"/>
    <property type="match status" value="1"/>
</dbReference>
<organism evidence="6 7">
    <name type="scientific">Electrophorus electricus</name>
    <name type="common">Electric eel</name>
    <name type="synonym">Gymnotus electricus</name>
    <dbReference type="NCBI Taxonomy" id="8005"/>
    <lineage>
        <taxon>Eukaryota</taxon>
        <taxon>Metazoa</taxon>
        <taxon>Chordata</taxon>
        <taxon>Craniata</taxon>
        <taxon>Vertebrata</taxon>
        <taxon>Euteleostomi</taxon>
        <taxon>Actinopterygii</taxon>
        <taxon>Neopterygii</taxon>
        <taxon>Teleostei</taxon>
        <taxon>Ostariophysi</taxon>
        <taxon>Gymnotiformes</taxon>
        <taxon>Gymnotoidei</taxon>
        <taxon>Gymnotidae</taxon>
        <taxon>Electrophorus</taxon>
    </lineage>
</organism>
<dbReference type="GO" id="GO:0005212">
    <property type="term" value="F:structural constituent of eye lens"/>
    <property type="evidence" value="ECO:0007669"/>
    <property type="project" value="UniProtKB-KW"/>
</dbReference>
<dbReference type="SUPFAM" id="SSF49695">
    <property type="entry name" value="gamma-Crystallin-like"/>
    <property type="match status" value="1"/>
</dbReference>
<dbReference type="Proteomes" id="UP000314983">
    <property type="component" value="Chromosome 2"/>
</dbReference>
<name>A0AAY5ECK1_ELEEL</name>
<dbReference type="PANTHER" id="PTHR11818">
    <property type="entry name" value="BETA/GAMMA CRYSTALLIN"/>
    <property type="match status" value="1"/>
</dbReference>
<evidence type="ECO:0000256" key="3">
    <source>
        <dbReference type="ARBA" id="ARBA00022613"/>
    </source>
</evidence>
<comment type="similarity">
    <text evidence="2">Belongs to the beta/gamma-crystallin family.</text>
</comment>
<reference evidence="6 7" key="1">
    <citation type="submission" date="2020-05" db="EMBL/GenBank/DDBJ databases">
        <title>Electrophorus electricus (electric eel) genome, fEleEle1, primary haplotype.</title>
        <authorList>
            <person name="Myers G."/>
            <person name="Meyer A."/>
            <person name="Fedrigo O."/>
            <person name="Formenti G."/>
            <person name="Rhie A."/>
            <person name="Tracey A."/>
            <person name="Sims Y."/>
            <person name="Jarvis E.D."/>
        </authorList>
    </citation>
    <scope>NUCLEOTIDE SEQUENCE [LARGE SCALE GENOMIC DNA]</scope>
</reference>
<evidence type="ECO:0000256" key="4">
    <source>
        <dbReference type="ARBA" id="ARBA00022737"/>
    </source>
</evidence>
<evidence type="ECO:0000313" key="7">
    <source>
        <dbReference type="Proteomes" id="UP000314983"/>
    </source>
</evidence>
<protein>
    <submittedName>
        <fullName evidence="6">Si:dkey-57a22.13</fullName>
    </submittedName>
</protein>
<keyword evidence="4" id="KW-0677">Repeat</keyword>
<comment type="function">
    <text evidence="1">Crystallins are the dominant structural components of the vertebrate eye lens.</text>
</comment>
<feature type="domain" description="Beta/gamma crystallin 'Greek key'" evidence="5">
    <location>
        <begin position="22"/>
        <end position="64"/>
    </location>
</feature>
<dbReference type="GeneTree" id="ENSGT00940000163322"/>
<dbReference type="InterPro" id="IPR050252">
    <property type="entry name" value="Beta/Gamma-Crystallin"/>
</dbReference>
<evidence type="ECO:0000259" key="5">
    <source>
        <dbReference type="PROSITE" id="PS50915"/>
    </source>
</evidence>
<evidence type="ECO:0000256" key="1">
    <source>
        <dbReference type="ARBA" id="ARBA00003689"/>
    </source>
</evidence>
<dbReference type="PRINTS" id="PR01367">
    <property type="entry name" value="BGCRYSTALLIN"/>
</dbReference>
<accession>A0AAY5ECK1</accession>
<evidence type="ECO:0000256" key="2">
    <source>
        <dbReference type="ARBA" id="ARBA00009646"/>
    </source>
</evidence>
<dbReference type="Ensembl" id="ENSEEET00000054058.1">
    <property type="protein sequence ID" value="ENSEEEP00000054187.1"/>
    <property type="gene ID" value="ENSEEEG00000005663.2"/>
</dbReference>
<evidence type="ECO:0000313" key="6">
    <source>
        <dbReference type="Ensembl" id="ENSEEEP00000054187.1"/>
    </source>
</evidence>
<reference evidence="6" key="3">
    <citation type="submission" date="2025-09" db="UniProtKB">
        <authorList>
            <consortium name="Ensembl"/>
        </authorList>
    </citation>
    <scope>IDENTIFICATION</scope>
</reference>